<feature type="transmembrane region" description="Helical" evidence="8">
    <location>
        <begin position="778"/>
        <end position="797"/>
    </location>
</feature>
<sequence>MSAPTNDAPTDAFPPVRHAKRPFIPRFIRTFAVPIILGWIVLIGVLNTPAVVPQLEKVGELRAVSMSPDDAPSMIAMKRVGQVFDEYDSDSSVMIVLEGQQPLGDEAHKFYDEMVDRLEADTKHVQSVQDFWSDPLTATGSQSNDGKAAYVQVYLSGNQGEALANESVKATQGIVDSLQAPEGLKVYVTGPAALAADQHIAGDRSLRMIEALTFTVIIVMLLLMYRSIVTVLITLVMVVLQLAAARGVVAFLGYYEIIGLSTFATNLLVTLAIAAGTDYAIFLVGRYQEARGAGEDPESAYYTMYRGTAHVVLGSGLTIAGATFCLSFTRLPYFQTLGVPLAIGMTVGVLAALTLSSAIIATSSRFGKVLDPKRAMRVRGWRKIGAAVVRWPGPILVATIALSLIGLLTLPGYETNYNDRNYLPADLPANEGYAAADRHFSQARMNPELLLIESDHDLRNSADFLVIDKIAKSVFRVPGISRVQAITRPDGKPIEHTSIPFQISMQGTTQQMNQKYLQDRMADMLVQADEMQTTIDTMTKMSALTKEMAATTHSMVGKMKDMTVDVAELRDNIANFDDFFRPIRNYFYWEPHCYNIPICWALRSVFDTLDGINTMTDDIQNLIPDMERLDQLMPQMVTLMPPMIDTMKTMRTMMLTMYATQKGMQDQMAAMQENSSAMGEAFDASMNDDSFYLPPEVFENEEFKKGMENFISPDGKSVRFIISHEGDPMTPEGIEKIEKIKQAAKEAIKGTPLEGSKVYLAGTAAVFKDMADGSNYDLLIAAIASLGLIFIIMLLITRSVVASAVIVGTVVLSLGASFGLSVLVWQHLLGVELHWMVMAMSVIILLAVGADYNLLLVSRLKEELHAGINTGIIRAMGGSGSVVTSAGLVFAFTMMSMAVSELTVIGQVGTTIGLGLLFDTLVIRAFMTPSIAALMGKWFWWPQRVRERPLPSPWPRPKELTRAGPEGGQS</sequence>
<dbReference type="Pfam" id="PF03176">
    <property type="entry name" value="MMPL"/>
    <property type="match status" value="2"/>
</dbReference>
<proteinExistence type="inferred from homology"/>
<keyword evidence="3" id="KW-1003">Cell membrane</keyword>
<evidence type="ECO:0000256" key="4">
    <source>
        <dbReference type="ARBA" id="ARBA00022692"/>
    </source>
</evidence>
<feature type="domain" description="Membrane transport protein MMPL" evidence="9">
    <location>
        <begin position="616"/>
        <end position="951"/>
    </location>
</feature>
<keyword evidence="4 8" id="KW-0812">Transmembrane</keyword>
<keyword evidence="11" id="KW-1185">Reference proteome</keyword>
<feature type="transmembrane region" description="Helical" evidence="8">
    <location>
        <begin position="875"/>
        <end position="898"/>
    </location>
</feature>
<protein>
    <submittedName>
        <fullName evidence="10">MMPL family transporter</fullName>
    </submittedName>
</protein>
<evidence type="ECO:0000256" key="3">
    <source>
        <dbReference type="ARBA" id="ARBA00022475"/>
    </source>
</evidence>
<feature type="transmembrane region" description="Helical" evidence="8">
    <location>
        <begin position="804"/>
        <end position="827"/>
    </location>
</feature>
<name>A0ABT2MJ87_9MYCO</name>
<organism evidence="10 11">
    <name type="scientific">Mycobacterium deserti</name>
    <dbReference type="NCBI Taxonomy" id="2978347"/>
    <lineage>
        <taxon>Bacteria</taxon>
        <taxon>Bacillati</taxon>
        <taxon>Actinomycetota</taxon>
        <taxon>Actinomycetes</taxon>
        <taxon>Mycobacteriales</taxon>
        <taxon>Mycobacteriaceae</taxon>
        <taxon>Mycobacterium</taxon>
    </lineage>
</organism>
<evidence type="ECO:0000256" key="8">
    <source>
        <dbReference type="SAM" id="Phobius"/>
    </source>
</evidence>
<accession>A0ABT2MJ87</accession>
<dbReference type="EMBL" id="JAODWD010000007">
    <property type="protein sequence ID" value="MCT7662066.1"/>
    <property type="molecule type" value="Genomic_DNA"/>
</dbReference>
<evidence type="ECO:0000259" key="9">
    <source>
        <dbReference type="Pfam" id="PF03176"/>
    </source>
</evidence>
<dbReference type="RefSeq" id="WP_260996128.1">
    <property type="nucleotide sequence ID" value="NZ_JAODWD010000007.1"/>
</dbReference>
<dbReference type="InterPro" id="IPR004869">
    <property type="entry name" value="MMPL_dom"/>
</dbReference>
<evidence type="ECO:0000256" key="1">
    <source>
        <dbReference type="ARBA" id="ARBA00004651"/>
    </source>
</evidence>
<evidence type="ECO:0000256" key="5">
    <source>
        <dbReference type="ARBA" id="ARBA00022989"/>
    </source>
</evidence>
<keyword evidence="6 8" id="KW-0472">Membrane</keyword>
<dbReference type="InterPro" id="IPR004707">
    <property type="entry name" value="MmpL_fam"/>
</dbReference>
<feature type="region of interest" description="Disordered" evidence="7">
    <location>
        <begin position="951"/>
        <end position="970"/>
    </location>
</feature>
<dbReference type="Proteomes" id="UP001206639">
    <property type="component" value="Unassembled WGS sequence"/>
</dbReference>
<dbReference type="Gene3D" id="1.20.1640.10">
    <property type="entry name" value="Multidrug efflux transporter AcrB transmembrane domain"/>
    <property type="match status" value="2"/>
</dbReference>
<dbReference type="PANTHER" id="PTHR33406:SF6">
    <property type="entry name" value="MEMBRANE PROTEIN YDGH-RELATED"/>
    <property type="match status" value="1"/>
</dbReference>
<evidence type="ECO:0000256" key="7">
    <source>
        <dbReference type="SAM" id="MobiDB-lite"/>
    </source>
</evidence>
<evidence type="ECO:0000256" key="2">
    <source>
        <dbReference type="ARBA" id="ARBA00010157"/>
    </source>
</evidence>
<evidence type="ECO:0000313" key="10">
    <source>
        <dbReference type="EMBL" id="MCT7662066.1"/>
    </source>
</evidence>
<feature type="transmembrane region" description="Helical" evidence="8">
    <location>
        <begin position="904"/>
        <end position="927"/>
    </location>
</feature>
<feature type="transmembrane region" description="Helical" evidence="8">
    <location>
        <begin position="341"/>
        <end position="363"/>
    </location>
</feature>
<evidence type="ECO:0000313" key="11">
    <source>
        <dbReference type="Proteomes" id="UP001206639"/>
    </source>
</evidence>
<dbReference type="PANTHER" id="PTHR33406">
    <property type="entry name" value="MEMBRANE PROTEIN MJ1562-RELATED"/>
    <property type="match status" value="1"/>
</dbReference>
<dbReference type="NCBIfam" id="TIGR00833">
    <property type="entry name" value="actII"/>
    <property type="match status" value="1"/>
</dbReference>
<reference evidence="11" key="1">
    <citation type="submission" date="2023-07" db="EMBL/GenBank/DDBJ databases">
        <authorList>
            <person name="Deng Y."/>
            <person name="Zhang Y.-Q."/>
        </authorList>
    </citation>
    <scope>NUCLEOTIDE SEQUENCE [LARGE SCALE GENOMIC DNA]</scope>
    <source>
        <strain evidence="11">CPCC 205710</strain>
    </source>
</reference>
<dbReference type="SUPFAM" id="SSF82866">
    <property type="entry name" value="Multidrug efflux transporter AcrB transmembrane domain"/>
    <property type="match status" value="2"/>
</dbReference>
<dbReference type="InterPro" id="IPR050545">
    <property type="entry name" value="Mycobact_MmpL"/>
</dbReference>
<keyword evidence="5 8" id="KW-1133">Transmembrane helix</keyword>
<comment type="subcellular location">
    <subcellularLocation>
        <location evidence="1">Cell membrane</location>
        <topology evidence="1">Multi-pass membrane protein</topology>
    </subcellularLocation>
</comment>
<evidence type="ECO:0000256" key="6">
    <source>
        <dbReference type="ARBA" id="ARBA00023136"/>
    </source>
</evidence>
<feature type="transmembrane region" description="Helical" evidence="8">
    <location>
        <begin position="384"/>
        <end position="410"/>
    </location>
</feature>
<gene>
    <name evidence="10" type="ORF">N4S67_27070</name>
</gene>
<comment type="caution">
    <text evidence="10">The sequence shown here is derived from an EMBL/GenBank/DDBJ whole genome shotgun (WGS) entry which is preliminary data.</text>
</comment>
<feature type="transmembrane region" description="Helical" evidence="8">
    <location>
        <begin position="27"/>
        <end position="46"/>
    </location>
</feature>
<feature type="transmembrane region" description="Helical" evidence="8">
    <location>
        <begin position="833"/>
        <end position="854"/>
    </location>
</feature>
<feature type="transmembrane region" description="Helical" evidence="8">
    <location>
        <begin position="308"/>
        <end position="329"/>
    </location>
</feature>
<feature type="domain" description="Membrane transport protein MMPL" evidence="9">
    <location>
        <begin position="65"/>
        <end position="395"/>
    </location>
</feature>
<comment type="similarity">
    <text evidence="2">Belongs to the resistance-nodulation-cell division (RND) (TC 2.A.6) family. MmpL subfamily.</text>
</comment>